<organism evidence="1 2">
    <name type="scientific">Dendrothele bispora (strain CBS 962.96)</name>
    <dbReference type="NCBI Taxonomy" id="1314807"/>
    <lineage>
        <taxon>Eukaryota</taxon>
        <taxon>Fungi</taxon>
        <taxon>Dikarya</taxon>
        <taxon>Basidiomycota</taxon>
        <taxon>Agaricomycotina</taxon>
        <taxon>Agaricomycetes</taxon>
        <taxon>Agaricomycetidae</taxon>
        <taxon>Agaricales</taxon>
        <taxon>Agaricales incertae sedis</taxon>
        <taxon>Dendrothele</taxon>
    </lineage>
</organism>
<evidence type="ECO:0000313" key="1">
    <source>
        <dbReference type="EMBL" id="THU92390.1"/>
    </source>
</evidence>
<sequence length="207" mass="23226">MRGRRLETERPDAEKWVGQREGSIRGISKLNQERTVALSRSVPYTDACNPQVENPNVRSALPTSRPTLYRSCSSFALWKIVIESSIASIGVGFRYLREKLLMYGCKSLSLTTWLHRSSTDVPHFTIRMYTGTGTMAGSMHIVPGGRSEGWFGSEMRRGRKKSVCSLGFDPLRHTRVGFALDTRTRIPLKYEPEGEIVVKIGRAGSET</sequence>
<keyword evidence="2" id="KW-1185">Reference proteome</keyword>
<accession>A0A4S8LSY4</accession>
<evidence type="ECO:0000313" key="2">
    <source>
        <dbReference type="Proteomes" id="UP000297245"/>
    </source>
</evidence>
<dbReference type="EMBL" id="ML179280">
    <property type="protein sequence ID" value="THU92390.1"/>
    <property type="molecule type" value="Genomic_DNA"/>
</dbReference>
<protein>
    <submittedName>
        <fullName evidence="1">Uncharacterized protein</fullName>
    </submittedName>
</protein>
<dbReference type="AlphaFoldDB" id="A0A4S8LSY4"/>
<proteinExistence type="predicted"/>
<gene>
    <name evidence="1" type="ORF">K435DRAFT_800498</name>
</gene>
<name>A0A4S8LSY4_DENBC</name>
<reference evidence="1 2" key="1">
    <citation type="journal article" date="2019" name="Nat. Ecol. Evol.">
        <title>Megaphylogeny resolves global patterns of mushroom evolution.</title>
        <authorList>
            <person name="Varga T."/>
            <person name="Krizsan K."/>
            <person name="Foldi C."/>
            <person name="Dima B."/>
            <person name="Sanchez-Garcia M."/>
            <person name="Sanchez-Ramirez S."/>
            <person name="Szollosi G.J."/>
            <person name="Szarkandi J.G."/>
            <person name="Papp V."/>
            <person name="Albert L."/>
            <person name="Andreopoulos W."/>
            <person name="Angelini C."/>
            <person name="Antonin V."/>
            <person name="Barry K.W."/>
            <person name="Bougher N.L."/>
            <person name="Buchanan P."/>
            <person name="Buyck B."/>
            <person name="Bense V."/>
            <person name="Catcheside P."/>
            <person name="Chovatia M."/>
            <person name="Cooper J."/>
            <person name="Damon W."/>
            <person name="Desjardin D."/>
            <person name="Finy P."/>
            <person name="Geml J."/>
            <person name="Haridas S."/>
            <person name="Hughes K."/>
            <person name="Justo A."/>
            <person name="Karasinski D."/>
            <person name="Kautmanova I."/>
            <person name="Kiss B."/>
            <person name="Kocsube S."/>
            <person name="Kotiranta H."/>
            <person name="LaButti K.M."/>
            <person name="Lechner B.E."/>
            <person name="Liimatainen K."/>
            <person name="Lipzen A."/>
            <person name="Lukacs Z."/>
            <person name="Mihaltcheva S."/>
            <person name="Morgado L.N."/>
            <person name="Niskanen T."/>
            <person name="Noordeloos M.E."/>
            <person name="Ohm R.A."/>
            <person name="Ortiz-Santana B."/>
            <person name="Ovrebo C."/>
            <person name="Racz N."/>
            <person name="Riley R."/>
            <person name="Savchenko A."/>
            <person name="Shiryaev A."/>
            <person name="Soop K."/>
            <person name="Spirin V."/>
            <person name="Szebenyi C."/>
            <person name="Tomsovsky M."/>
            <person name="Tulloss R.E."/>
            <person name="Uehling J."/>
            <person name="Grigoriev I.V."/>
            <person name="Vagvolgyi C."/>
            <person name="Papp T."/>
            <person name="Martin F.M."/>
            <person name="Miettinen O."/>
            <person name="Hibbett D.S."/>
            <person name="Nagy L.G."/>
        </authorList>
    </citation>
    <scope>NUCLEOTIDE SEQUENCE [LARGE SCALE GENOMIC DNA]</scope>
    <source>
        <strain evidence="1 2">CBS 962.96</strain>
    </source>
</reference>
<dbReference type="Proteomes" id="UP000297245">
    <property type="component" value="Unassembled WGS sequence"/>
</dbReference>